<dbReference type="EMBL" id="RQFY01000012">
    <property type="protein sequence ID" value="TGL28463.1"/>
    <property type="molecule type" value="Genomic_DNA"/>
</dbReference>
<dbReference type="Proteomes" id="UP000297871">
    <property type="component" value="Unassembled WGS sequence"/>
</dbReference>
<evidence type="ECO:0000313" key="1">
    <source>
        <dbReference type="EMBL" id="TGL28463.1"/>
    </source>
</evidence>
<sequence length="189" mass="21583">MDFQFGAHAKAKSRFEKALVSLQIFHNAILQPSASEIETLGEFEKSLINSGWNKPENIQKSADALSETFAFLGTADGEIEADMEAWDKGDLVWPKPISSQKLQEIRNSRLTEMRSYYKGQMEGIKNLTSEERQSLKLNVSAGIYLYSYMSEADQKNSFMDEVFQKENASWLVRTREEIIKEQIRNGEAL</sequence>
<proteinExistence type="predicted"/>
<gene>
    <name evidence="1" type="ORF">EHQ52_19565</name>
</gene>
<comment type="caution">
    <text evidence="1">The sequence shown here is derived from an EMBL/GenBank/DDBJ whole genome shotgun (WGS) entry which is preliminary data.</text>
</comment>
<dbReference type="AlphaFoldDB" id="A0A4R9J2S2"/>
<dbReference type="RefSeq" id="WP_135617042.1">
    <property type="nucleotide sequence ID" value="NZ_RQFY01000012.1"/>
</dbReference>
<name>A0A4R9J2S2_9LEPT</name>
<organism evidence="1 2">
    <name type="scientific">Leptospira koniambonensis</name>
    <dbReference type="NCBI Taxonomy" id="2484950"/>
    <lineage>
        <taxon>Bacteria</taxon>
        <taxon>Pseudomonadati</taxon>
        <taxon>Spirochaetota</taxon>
        <taxon>Spirochaetia</taxon>
        <taxon>Leptospirales</taxon>
        <taxon>Leptospiraceae</taxon>
        <taxon>Leptospira</taxon>
    </lineage>
</organism>
<evidence type="ECO:0000313" key="2">
    <source>
        <dbReference type="Proteomes" id="UP000297871"/>
    </source>
</evidence>
<protein>
    <submittedName>
        <fullName evidence="1">Uncharacterized protein</fullName>
    </submittedName>
</protein>
<accession>A0A4R9J2S2</accession>
<reference evidence="1" key="1">
    <citation type="journal article" date="2019" name="PLoS Negl. Trop. Dis.">
        <title>Revisiting the worldwide diversity of Leptospira species in the environment.</title>
        <authorList>
            <person name="Vincent A.T."/>
            <person name="Schiettekatte O."/>
            <person name="Bourhy P."/>
            <person name="Veyrier F.J."/>
            <person name="Picardeau M."/>
        </authorList>
    </citation>
    <scope>NUCLEOTIDE SEQUENCE [LARGE SCALE GENOMIC DNA]</scope>
    <source>
        <strain evidence="1">201800265</strain>
    </source>
</reference>
<keyword evidence="2" id="KW-1185">Reference proteome</keyword>
<dbReference type="OrthoDB" id="346076at2"/>